<sequence length="540" mass="58520">MLSIWIDPVESSPVNAEDANVVTYSNSTPIQDLENSQTIYFAPGHYNLRDFDNHGDVITELGKLNVTPNQTVYIAGGAVVEGHIAATEGSIEIRGRGILTGRQYEWKSNDYDVHELIELGTKSKVTGISYIEAPFHGIVGGNKNEIKNIKFLGWHANNDGVRVGHLSEVSHSFMRAVDDFFYNFNIHVHDMVLWAGHNGAIMTYGWGGEAGSNTYNSGGSVMEDVQIIHPEWVGMGNNNGLIMAQTGLDYKPFGYPYDGQVEDTTTRIENITIEGSIPGITNLKPRSSGGENIAVQVPLSDVGYLGDLILSNISVNDQFLKGVIRGDKDAANDGDAIYWIQNVEFNNVSVGNTCLSSATISNYIDVDPDTSKDIRFSHCPSLPENPEVPEVPEVPEIVLPQVPVLSAASLTCSQVEVSWVGEQGNVDTQSLSRGLSGSSASVISSPTTSITRFLDNNVTDGSRYDYSLKVTNEAGSVVSNVLSVLVPECEQPPTEVQPPQEENSPNKTSSGGGNMGTFTPLLLLSLCGLRLRRRRNKHSA</sequence>
<name>A0AA41W620_9GAMM</name>
<dbReference type="SUPFAM" id="SSF51126">
    <property type="entry name" value="Pectin lyase-like"/>
    <property type="match status" value="1"/>
</dbReference>
<feature type="compositionally biased region" description="Low complexity" evidence="1">
    <location>
        <begin position="491"/>
        <end position="502"/>
    </location>
</feature>
<dbReference type="Gene3D" id="2.60.40.10">
    <property type="entry name" value="Immunoglobulins"/>
    <property type="match status" value="1"/>
</dbReference>
<keyword evidence="3" id="KW-1185">Reference proteome</keyword>
<accession>A0AA41W620</accession>
<comment type="caution">
    <text evidence="2">The sequence shown here is derived from an EMBL/GenBank/DDBJ whole genome shotgun (WGS) entry which is preliminary data.</text>
</comment>
<evidence type="ECO:0008006" key="4">
    <source>
        <dbReference type="Google" id="ProtNLM"/>
    </source>
</evidence>
<organism evidence="2 3">
    <name type="scientific">Echinimonas agarilytica</name>
    <dbReference type="NCBI Taxonomy" id="1215918"/>
    <lineage>
        <taxon>Bacteria</taxon>
        <taxon>Pseudomonadati</taxon>
        <taxon>Pseudomonadota</taxon>
        <taxon>Gammaproteobacteria</taxon>
        <taxon>Alteromonadales</taxon>
        <taxon>Echinimonadaceae</taxon>
        <taxon>Echinimonas</taxon>
    </lineage>
</organism>
<proteinExistence type="predicted"/>
<gene>
    <name evidence="2" type="ORF">NAF29_06915</name>
</gene>
<dbReference type="InterPro" id="IPR011050">
    <property type="entry name" value="Pectin_lyase_fold/virulence"/>
</dbReference>
<evidence type="ECO:0000313" key="2">
    <source>
        <dbReference type="EMBL" id="MCM2679400.1"/>
    </source>
</evidence>
<evidence type="ECO:0000256" key="1">
    <source>
        <dbReference type="SAM" id="MobiDB-lite"/>
    </source>
</evidence>
<dbReference type="RefSeq" id="WP_251260747.1">
    <property type="nucleotide sequence ID" value="NZ_JAMQGP010000002.1"/>
</dbReference>
<reference evidence="2 3" key="1">
    <citation type="journal article" date="2013" name="Antonie Van Leeuwenhoek">
        <title>Echinimonas agarilytica gen. nov., sp. nov., a new gammaproteobacterium isolated from the sea urchin Strongylocentrotus intermedius.</title>
        <authorList>
            <person name="Nedashkovskaya O.I."/>
            <person name="Stenkova A.M."/>
            <person name="Zhukova N.V."/>
            <person name="Van Trappen S."/>
            <person name="Lee J.S."/>
            <person name="Kim S.B."/>
        </authorList>
    </citation>
    <scope>NUCLEOTIDE SEQUENCE [LARGE SCALE GENOMIC DNA]</scope>
    <source>
        <strain evidence="2 3">KMM 6351</strain>
    </source>
</reference>
<dbReference type="InterPro" id="IPR013783">
    <property type="entry name" value="Ig-like_fold"/>
</dbReference>
<evidence type="ECO:0000313" key="3">
    <source>
        <dbReference type="Proteomes" id="UP001165393"/>
    </source>
</evidence>
<dbReference type="EMBL" id="JAMQGP010000002">
    <property type="protein sequence ID" value="MCM2679400.1"/>
    <property type="molecule type" value="Genomic_DNA"/>
</dbReference>
<dbReference type="InterPro" id="IPR012334">
    <property type="entry name" value="Pectin_lyas_fold"/>
</dbReference>
<dbReference type="AlphaFoldDB" id="A0AA41W620"/>
<feature type="region of interest" description="Disordered" evidence="1">
    <location>
        <begin position="491"/>
        <end position="515"/>
    </location>
</feature>
<dbReference type="Gene3D" id="2.160.20.10">
    <property type="entry name" value="Single-stranded right-handed beta-helix, Pectin lyase-like"/>
    <property type="match status" value="1"/>
</dbReference>
<protein>
    <recommendedName>
        <fullName evidence="4">Fibronectin type-III domain-containing protein</fullName>
    </recommendedName>
</protein>
<dbReference type="Proteomes" id="UP001165393">
    <property type="component" value="Unassembled WGS sequence"/>
</dbReference>